<feature type="region of interest" description="Disordered" evidence="1">
    <location>
        <begin position="391"/>
        <end position="421"/>
    </location>
</feature>
<evidence type="ECO:0000313" key="3">
    <source>
        <dbReference type="EMBL" id="KAK5780267.1"/>
    </source>
</evidence>
<dbReference type="GO" id="GO:0030907">
    <property type="term" value="C:MBF transcription complex"/>
    <property type="evidence" value="ECO:0007669"/>
    <property type="project" value="TreeGrafter"/>
</dbReference>
<feature type="compositionally biased region" description="Low complexity" evidence="1">
    <location>
        <begin position="569"/>
        <end position="586"/>
    </location>
</feature>
<dbReference type="InterPro" id="IPR051642">
    <property type="entry name" value="SWI6-like"/>
</dbReference>
<evidence type="ECO:0000259" key="2">
    <source>
        <dbReference type="PROSITE" id="PS51299"/>
    </source>
</evidence>
<dbReference type="Gene3D" id="3.10.260.10">
    <property type="entry name" value="Transcription regulator HTH, APSES-type DNA-binding domain"/>
    <property type="match status" value="1"/>
</dbReference>
<keyword evidence="4" id="KW-1185">Reference proteome</keyword>
<feature type="compositionally biased region" description="Polar residues" evidence="1">
    <location>
        <begin position="393"/>
        <end position="404"/>
    </location>
</feature>
<feature type="region of interest" description="Disordered" evidence="1">
    <location>
        <begin position="546"/>
        <end position="641"/>
    </location>
</feature>
<gene>
    <name evidence="3" type="ORF">RI543_002305</name>
</gene>
<evidence type="ECO:0000256" key="1">
    <source>
        <dbReference type="SAM" id="MobiDB-lite"/>
    </source>
</evidence>
<dbReference type="Proteomes" id="UP001306508">
    <property type="component" value="Unassembled WGS sequence"/>
</dbReference>
<dbReference type="GO" id="GO:0033309">
    <property type="term" value="C:SBF transcription complex"/>
    <property type="evidence" value="ECO:0007669"/>
    <property type="project" value="TreeGrafter"/>
</dbReference>
<organism evidence="3 4">
    <name type="scientific">Arxiozyma heterogenica</name>
    <dbReference type="NCBI Taxonomy" id="278026"/>
    <lineage>
        <taxon>Eukaryota</taxon>
        <taxon>Fungi</taxon>
        <taxon>Dikarya</taxon>
        <taxon>Ascomycota</taxon>
        <taxon>Saccharomycotina</taxon>
        <taxon>Saccharomycetes</taxon>
        <taxon>Saccharomycetales</taxon>
        <taxon>Saccharomycetaceae</taxon>
        <taxon>Arxiozyma</taxon>
    </lineage>
</organism>
<proteinExistence type="predicted"/>
<dbReference type="AlphaFoldDB" id="A0AAN7WP56"/>
<dbReference type="EMBL" id="JAWIZZ010000043">
    <property type="protein sequence ID" value="KAK5780267.1"/>
    <property type="molecule type" value="Genomic_DNA"/>
</dbReference>
<dbReference type="GO" id="GO:0003677">
    <property type="term" value="F:DNA binding"/>
    <property type="evidence" value="ECO:0007669"/>
    <property type="project" value="InterPro"/>
</dbReference>
<feature type="compositionally biased region" description="Basic and acidic residues" evidence="1">
    <location>
        <begin position="405"/>
        <end position="421"/>
    </location>
</feature>
<reference evidence="4" key="1">
    <citation type="submission" date="2023-07" db="EMBL/GenBank/DDBJ databases">
        <title>A draft genome of Kazachstania heterogenica Y-27499.</title>
        <authorList>
            <person name="Donic C."/>
            <person name="Kralova J.S."/>
            <person name="Fidel L."/>
            <person name="Ben-Dor S."/>
            <person name="Jung S."/>
        </authorList>
    </citation>
    <scope>NUCLEOTIDE SEQUENCE [LARGE SCALE GENOMIC DNA]</scope>
    <source>
        <strain evidence="4">Y27499</strain>
    </source>
</reference>
<name>A0AAN7WP56_9SACH</name>
<dbReference type="PANTHER" id="PTHR43828:SF5">
    <property type="entry name" value="TRANSCRIPTIONAL REPRESSOR XBP1"/>
    <property type="match status" value="1"/>
</dbReference>
<accession>A0AAN7WP56</accession>
<sequence>MSQEQYTPYTLNVDQVRLFDNVPSDDYQRLYFNNYLLKQHNKSNNTNHDLDLSIKQNDYKSNIVNIFNNPPYLSNKIHDTVDASNSGSNNNNNNNNLRCFEYQLPDVDVSNRGTEIHENLIDSTPYILRGSIKTWNDNEGHGHTDLEFKENFDRNNNAKVIKKSQIKSRNDNEKLVITKRSFNSNNNNNANNNSTTKSGFSTAATIITSGDTIKTQGDNKSIYNLNTKTGDISLSSNQNLTSLQTSLNPYYSFHDSTTAAAADTTIINALKHNNIDDINQNNNTLTKNQQFKLTKMNYNSISNSNLINPNNCILWDKNTGYVFVTGIWRLYQDIMNGLSSIDRLSTNFKNDHIYIHSDDLKEKCRLELDHILNYAFYEPISWDGKQTRRRKSSLGSFSSGNGTDSQKKDVHNDGTDTNKKTNVENKIVEYPHYVDLHWNNLSKDLKQLILDDFQKMLDKKYPGKHIANLDMSLHIIQRIRGGYIKIQGTWLPWTVARLMCTRFCFPIRWLLVPLFGPQFPKECEDYYFNIMLKNMKYIEQNSLNLSKKDSGNPKKLSTRSRRNTYSGVSTVTKNTTSFTTSTTPTRTRQRKKRHSTTNIPPPISPTEEQISPRTKRIDLKTSNDSITGFPPQFIPKVSRRRSKSDFGINSYMNCNPMLSSTILSSSPTSASSNTTTTNMPSSLPPIKSVFEQIDPYDVSFLASPNTLFNPGNNINTIDNNNQSFVTRPRLNSLPCPSITNPNKYYINNYSYIGSNPHSGVSALSNLAMFYNSRGHRYSYSKNFTQPRISLGNDENTNASAVTTTTHNINDKNNTMGMANSPTFLSYGVSTSESFYTDNNGVNYNSNYKWFTGSRKH</sequence>
<dbReference type="SUPFAM" id="SSF54616">
    <property type="entry name" value="DNA-binding domain of Mlu1-box binding protein MBP1"/>
    <property type="match status" value="1"/>
</dbReference>
<protein>
    <recommendedName>
        <fullName evidence="2">HTH APSES-type domain-containing protein</fullName>
    </recommendedName>
</protein>
<comment type="caution">
    <text evidence="3">The sequence shown here is derived from an EMBL/GenBank/DDBJ whole genome shotgun (WGS) entry which is preliminary data.</text>
</comment>
<dbReference type="PANTHER" id="PTHR43828">
    <property type="entry name" value="ASPARAGINASE"/>
    <property type="match status" value="1"/>
</dbReference>
<dbReference type="GO" id="GO:0000981">
    <property type="term" value="F:DNA-binding transcription factor activity, RNA polymerase II-specific"/>
    <property type="evidence" value="ECO:0007669"/>
    <property type="project" value="UniProtKB-ARBA"/>
</dbReference>
<dbReference type="PROSITE" id="PS51299">
    <property type="entry name" value="HTH_APSES"/>
    <property type="match status" value="1"/>
</dbReference>
<feature type="domain" description="HTH APSES-type" evidence="2">
    <location>
        <begin position="410"/>
        <end position="526"/>
    </location>
</feature>
<evidence type="ECO:0000313" key="4">
    <source>
        <dbReference type="Proteomes" id="UP001306508"/>
    </source>
</evidence>
<dbReference type="InterPro" id="IPR003163">
    <property type="entry name" value="Tscrpt_reg_HTH_APSES-type"/>
</dbReference>
<dbReference type="InterPro" id="IPR036887">
    <property type="entry name" value="HTH_APSES_sf"/>
</dbReference>